<reference evidence="2" key="1">
    <citation type="journal article" date="2023" name="G3 (Bethesda)">
        <title>A reference genome for the long-term kleptoplast-retaining sea slug Elysia crispata morphotype clarki.</title>
        <authorList>
            <person name="Eastman K.E."/>
            <person name="Pendleton A.L."/>
            <person name="Shaikh M.A."/>
            <person name="Suttiyut T."/>
            <person name="Ogas R."/>
            <person name="Tomko P."/>
            <person name="Gavelis G."/>
            <person name="Widhalm J.R."/>
            <person name="Wisecaver J.H."/>
        </authorList>
    </citation>
    <scope>NUCLEOTIDE SEQUENCE</scope>
    <source>
        <strain evidence="2">ECLA1</strain>
    </source>
</reference>
<protein>
    <submittedName>
        <fullName evidence="2">Uncharacterized protein</fullName>
    </submittedName>
</protein>
<evidence type="ECO:0000313" key="2">
    <source>
        <dbReference type="EMBL" id="KAK3697781.1"/>
    </source>
</evidence>
<organism evidence="2 3">
    <name type="scientific">Elysia crispata</name>
    <name type="common">lettuce slug</name>
    <dbReference type="NCBI Taxonomy" id="231223"/>
    <lineage>
        <taxon>Eukaryota</taxon>
        <taxon>Metazoa</taxon>
        <taxon>Spiralia</taxon>
        <taxon>Lophotrochozoa</taxon>
        <taxon>Mollusca</taxon>
        <taxon>Gastropoda</taxon>
        <taxon>Heterobranchia</taxon>
        <taxon>Euthyneura</taxon>
        <taxon>Panpulmonata</taxon>
        <taxon>Sacoglossa</taxon>
        <taxon>Placobranchoidea</taxon>
        <taxon>Plakobranchidae</taxon>
        <taxon>Elysia</taxon>
    </lineage>
</organism>
<evidence type="ECO:0000313" key="3">
    <source>
        <dbReference type="Proteomes" id="UP001283361"/>
    </source>
</evidence>
<name>A0AAE1CJ17_9GAST</name>
<gene>
    <name evidence="2" type="ORF">RRG08_026410</name>
</gene>
<proteinExistence type="predicted"/>
<comment type="caution">
    <text evidence="2">The sequence shown here is derived from an EMBL/GenBank/DDBJ whole genome shotgun (WGS) entry which is preliminary data.</text>
</comment>
<accession>A0AAE1CJ17</accession>
<sequence>MQSSRLGKPESRDSTDAPSHVTSSPDIQSLKTKKPVLLCSSRCFRDMPVDVASKPLLTATDAPLHWGSLVRKEGGHWEIGPWIMRVDIRLNIFLNSISPPFHRMSSS</sequence>
<feature type="compositionally biased region" description="Polar residues" evidence="1">
    <location>
        <begin position="16"/>
        <end position="29"/>
    </location>
</feature>
<dbReference type="EMBL" id="JAWDGP010007997">
    <property type="protein sequence ID" value="KAK3697781.1"/>
    <property type="molecule type" value="Genomic_DNA"/>
</dbReference>
<feature type="region of interest" description="Disordered" evidence="1">
    <location>
        <begin position="1"/>
        <end position="29"/>
    </location>
</feature>
<dbReference type="Proteomes" id="UP001283361">
    <property type="component" value="Unassembled WGS sequence"/>
</dbReference>
<evidence type="ECO:0000256" key="1">
    <source>
        <dbReference type="SAM" id="MobiDB-lite"/>
    </source>
</evidence>
<dbReference type="AlphaFoldDB" id="A0AAE1CJ17"/>
<keyword evidence="3" id="KW-1185">Reference proteome</keyword>